<keyword evidence="2 5" id="KW-0812">Transmembrane</keyword>
<evidence type="ECO:0000313" key="8">
    <source>
        <dbReference type="Proteomes" id="UP000184226"/>
    </source>
</evidence>
<feature type="transmembrane region" description="Helical" evidence="5">
    <location>
        <begin position="21"/>
        <end position="43"/>
    </location>
</feature>
<evidence type="ECO:0000259" key="6">
    <source>
        <dbReference type="PROSITE" id="PS50801"/>
    </source>
</evidence>
<dbReference type="GO" id="GO:0055085">
    <property type="term" value="P:transmembrane transport"/>
    <property type="evidence" value="ECO:0007669"/>
    <property type="project" value="InterPro"/>
</dbReference>
<name>A0A1M5Z6J6_9BURK</name>
<dbReference type="NCBIfam" id="TIGR00815">
    <property type="entry name" value="sulP"/>
    <property type="match status" value="1"/>
</dbReference>
<gene>
    <name evidence="7" type="ORF">SAMN04488135_112122</name>
</gene>
<feature type="domain" description="STAS" evidence="6">
    <location>
        <begin position="441"/>
        <end position="543"/>
    </location>
</feature>
<keyword evidence="4 5" id="KW-0472">Membrane</keyword>
<organism evidence="7 8">
    <name type="scientific">Pollutimonas bauzanensis</name>
    <dbReference type="NCBI Taxonomy" id="658167"/>
    <lineage>
        <taxon>Bacteria</taxon>
        <taxon>Pseudomonadati</taxon>
        <taxon>Pseudomonadota</taxon>
        <taxon>Betaproteobacteria</taxon>
        <taxon>Burkholderiales</taxon>
        <taxon>Alcaligenaceae</taxon>
        <taxon>Pollutimonas</taxon>
    </lineage>
</organism>
<dbReference type="InterPro" id="IPR036513">
    <property type="entry name" value="STAS_dom_sf"/>
</dbReference>
<dbReference type="RefSeq" id="WP_073106458.1">
    <property type="nucleotide sequence ID" value="NZ_FQXE01000012.1"/>
</dbReference>
<evidence type="ECO:0000256" key="5">
    <source>
        <dbReference type="SAM" id="Phobius"/>
    </source>
</evidence>
<dbReference type="InterPro" id="IPR011547">
    <property type="entry name" value="SLC26A/SulP_dom"/>
</dbReference>
<reference evidence="7 8" key="1">
    <citation type="submission" date="2016-11" db="EMBL/GenBank/DDBJ databases">
        <authorList>
            <person name="Jaros S."/>
            <person name="Januszkiewicz K."/>
            <person name="Wedrychowicz H."/>
        </authorList>
    </citation>
    <scope>NUCLEOTIDE SEQUENCE [LARGE SCALE GENOMIC DNA]</scope>
    <source>
        <strain evidence="7 8">CGMCC 1.10190</strain>
    </source>
</reference>
<feature type="transmembrane region" description="Helical" evidence="5">
    <location>
        <begin position="289"/>
        <end position="307"/>
    </location>
</feature>
<accession>A0A1M5Z6J6</accession>
<feature type="transmembrane region" description="Helical" evidence="5">
    <location>
        <begin position="344"/>
        <end position="360"/>
    </location>
</feature>
<dbReference type="AlphaFoldDB" id="A0A1M5Z6J6"/>
<dbReference type="GO" id="GO:0016020">
    <property type="term" value="C:membrane"/>
    <property type="evidence" value="ECO:0007669"/>
    <property type="project" value="UniProtKB-SubCell"/>
</dbReference>
<feature type="transmembrane region" description="Helical" evidence="5">
    <location>
        <begin position="122"/>
        <end position="139"/>
    </location>
</feature>
<feature type="transmembrane region" description="Helical" evidence="5">
    <location>
        <begin position="380"/>
        <end position="406"/>
    </location>
</feature>
<dbReference type="Proteomes" id="UP000184226">
    <property type="component" value="Unassembled WGS sequence"/>
</dbReference>
<evidence type="ECO:0000313" key="7">
    <source>
        <dbReference type="EMBL" id="SHI19513.1"/>
    </source>
</evidence>
<dbReference type="PANTHER" id="PTHR11814">
    <property type="entry name" value="SULFATE TRANSPORTER"/>
    <property type="match status" value="1"/>
</dbReference>
<evidence type="ECO:0000256" key="3">
    <source>
        <dbReference type="ARBA" id="ARBA00022989"/>
    </source>
</evidence>
<feature type="transmembrane region" description="Helical" evidence="5">
    <location>
        <begin position="49"/>
        <end position="66"/>
    </location>
</feature>
<evidence type="ECO:0000256" key="4">
    <source>
        <dbReference type="ARBA" id="ARBA00023136"/>
    </source>
</evidence>
<comment type="subcellular location">
    <subcellularLocation>
        <location evidence="1">Membrane</location>
        <topology evidence="1">Multi-pass membrane protein</topology>
    </subcellularLocation>
</comment>
<proteinExistence type="predicted"/>
<feature type="transmembrane region" description="Helical" evidence="5">
    <location>
        <begin position="200"/>
        <end position="225"/>
    </location>
</feature>
<feature type="transmembrane region" description="Helical" evidence="5">
    <location>
        <begin position="169"/>
        <end position="188"/>
    </location>
</feature>
<dbReference type="Pfam" id="PF01740">
    <property type="entry name" value="STAS"/>
    <property type="match status" value="1"/>
</dbReference>
<evidence type="ECO:0000256" key="1">
    <source>
        <dbReference type="ARBA" id="ARBA00004141"/>
    </source>
</evidence>
<dbReference type="PROSITE" id="PS50801">
    <property type="entry name" value="STAS"/>
    <property type="match status" value="1"/>
</dbReference>
<dbReference type="SUPFAM" id="SSF52091">
    <property type="entry name" value="SpoIIaa-like"/>
    <property type="match status" value="1"/>
</dbReference>
<protein>
    <submittedName>
        <fullName evidence="7">Sulfate permease, SulP family</fullName>
    </submittedName>
</protein>
<keyword evidence="3 5" id="KW-1133">Transmembrane helix</keyword>
<dbReference type="Gene3D" id="3.30.750.24">
    <property type="entry name" value="STAS domain"/>
    <property type="match status" value="1"/>
</dbReference>
<dbReference type="InterPro" id="IPR001902">
    <property type="entry name" value="SLC26A/SulP_fam"/>
</dbReference>
<dbReference type="STRING" id="658167.SAMN04488135_112122"/>
<feature type="transmembrane region" description="Helical" evidence="5">
    <location>
        <begin position="96"/>
        <end position="115"/>
    </location>
</feature>
<dbReference type="EMBL" id="FQXE01000012">
    <property type="protein sequence ID" value="SHI19513.1"/>
    <property type="molecule type" value="Genomic_DNA"/>
</dbReference>
<dbReference type="CDD" id="cd07042">
    <property type="entry name" value="STAS_SulP_like_sulfate_transporter"/>
    <property type="match status" value="1"/>
</dbReference>
<keyword evidence="8" id="KW-1185">Reference proteome</keyword>
<sequence length="560" mass="58821">MFALLDAYRAGLLRRPHWLSNIVAGLIVGVVALPLAMAFAIASGVKPEQGIYTAIIAGIIVSLFGGSRVQIAGPTGAFIVILAGIVAKYGVDGLQIATLMAGVILLLFGVARLGAVIKFIPAPVIAGFTAGIGVVIWVGQWKDFFGLPAVGGEHFHQKLWNLLQALPQLDWATTALACIALLLVIFASRIPRLARVPGPLVALVVVTLIQAIFHFDSVATIGSTYGEIPRGLPTWAFPAVTLSRLVELIGPAFAIAMLGAIESLLSAVVADGMAGTRHNSNQELIGQGLANIVAPLFGGIAATGAIARTATNIRNGGTSPIAGIVHALTLVVVLLFLAPLAANIPLACLAAILFIVAWNMSELRHVVKMVKRAPRADVAILLVTFGLTVFADLVVAVNIGVVLAMLHFMRRMAESVVVRQQNGVDLDKELAREGLHHLPAGVLVYAVDGPFFFAAVGAFERALADTHTDPRVLIIRLGHVPFIDATGLQTLEEVVLGLQARGVRVVLTEANSRVYHKLRKMGLLEKLGPGNFTETLSELVAALLHAEAGSAPATPDAGKS</sequence>
<dbReference type="Pfam" id="PF00916">
    <property type="entry name" value="Sulfate_transp"/>
    <property type="match status" value="1"/>
</dbReference>
<dbReference type="InterPro" id="IPR002645">
    <property type="entry name" value="STAS_dom"/>
</dbReference>
<evidence type="ECO:0000256" key="2">
    <source>
        <dbReference type="ARBA" id="ARBA00022692"/>
    </source>
</evidence>
<feature type="transmembrane region" description="Helical" evidence="5">
    <location>
        <begin position="245"/>
        <end position="269"/>
    </location>
</feature>
<dbReference type="OrthoDB" id="9769739at2"/>